<keyword evidence="4" id="KW-1185">Reference proteome</keyword>
<keyword evidence="2" id="KW-0732">Signal</keyword>
<feature type="region of interest" description="Disordered" evidence="1">
    <location>
        <begin position="119"/>
        <end position="208"/>
    </location>
</feature>
<dbReference type="EMBL" id="JASNWA010000010">
    <property type="protein sequence ID" value="KAK3168861.1"/>
    <property type="molecule type" value="Genomic_DNA"/>
</dbReference>
<proteinExistence type="predicted"/>
<feature type="signal peptide" evidence="2">
    <location>
        <begin position="1"/>
        <end position="23"/>
    </location>
</feature>
<evidence type="ECO:0000313" key="4">
    <source>
        <dbReference type="Proteomes" id="UP001276659"/>
    </source>
</evidence>
<dbReference type="AlphaFoldDB" id="A0AAD9Z0U7"/>
<comment type="caution">
    <text evidence="3">The sequence shown here is derived from an EMBL/GenBank/DDBJ whole genome shotgun (WGS) entry which is preliminary data.</text>
</comment>
<feature type="chain" id="PRO_5042235085" evidence="2">
    <location>
        <begin position="24"/>
        <end position="284"/>
    </location>
</feature>
<organism evidence="3 4">
    <name type="scientific">Lepraria neglecta</name>
    <dbReference type="NCBI Taxonomy" id="209136"/>
    <lineage>
        <taxon>Eukaryota</taxon>
        <taxon>Fungi</taxon>
        <taxon>Dikarya</taxon>
        <taxon>Ascomycota</taxon>
        <taxon>Pezizomycotina</taxon>
        <taxon>Lecanoromycetes</taxon>
        <taxon>OSLEUM clade</taxon>
        <taxon>Lecanoromycetidae</taxon>
        <taxon>Lecanorales</taxon>
        <taxon>Lecanorineae</taxon>
        <taxon>Stereocaulaceae</taxon>
        <taxon>Lepraria</taxon>
    </lineage>
</organism>
<evidence type="ECO:0000313" key="3">
    <source>
        <dbReference type="EMBL" id="KAK3168861.1"/>
    </source>
</evidence>
<feature type="compositionally biased region" description="Pro residues" evidence="1">
    <location>
        <begin position="140"/>
        <end position="171"/>
    </location>
</feature>
<reference evidence="3" key="1">
    <citation type="submission" date="2022-11" db="EMBL/GenBank/DDBJ databases">
        <title>Chromosomal genome sequence assembly and mating type (MAT) locus characterization of the leprose asexual lichenized fungus Lepraria neglecta (Nyl.) Erichsen.</title>
        <authorList>
            <person name="Allen J.L."/>
            <person name="Pfeffer B."/>
        </authorList>
    </citation>
    <scope>NUCLEOTIDE SEQUENCE</scope>
    <source>
        <strain evidence="3">Allen 5258</strain>
    </source>
</reference>
<accession>A0AAD9Z0U7</accession>
<dbReference type="Proteomes" id="UP001276659">
    <property type="component" value="Unassembled WGS sequence"/>
</dbReference>
<protein>
    <submittedName>
        <fullName evidence="3">Uncharacterized protein</fullName>
    </submittedName>
</protein>
<gene>
    <name evidence="3" type="ORF">OEA41_005309</name>
</gene>
<name>A0AAD9Z0U7_9LECA</name>
<sequence length="284" mass="31192">MLFATSWNYDIVAMLLLTRAGLGDIATARQAIGRTPFTDEKADTEAAGYTLTPAVSQQTDRISTNSNPITFKDSDGGFAFLISPVAYGIWTAGTGVFISAGLAAHAAYDRLKREFSTDPWDNLDRVTTPALHPAPEVGIPSPPPPVVPPQDKAPPKPPPTIPVPIAPPKAPPKTVFKPKPKALLKEIPKEEPPKEKPRESEKSSDDDSEIGRLIWELLKITAKIISKLMKDRLNWNNPEWHHTILQAYSAKFAAKGIDIDIDASENGRIIPRWMHQLIRRGEGC</sequence>
<feature type="compositionally biased region" description="Basic and acidic residues" evidence="1">
    <location>
        <begin position="183"/>
        <end position="205"/>
    </location>
</feature>
<evidence type="ECO:0000256" key="1">
    <source>
        <dbReference type="SAM" id="MobiDB-lite"/>
    </source>
</evidence>
<evidence type="ECO:0000256" key="2">
    <source>
        <dbReference type="SAM" id="SignalP"/>
    </source>
</evidence>